<name>A0ACB9YNW5_9PEZI</name>
<reference evidence="1 2" key="1">
    <citation type="journal article" date="2022" name="New Phytol.">
        <title>Ecological generalism drives hyperdiversity of secondary metabolite gene clusters in xylarialean endophytes.</title>
        <authorList>
            <person name="Franco M.E.E."/>
            <person name="Wisecaver J.H."/>
            <person name="Arnold A.E."/>
            <person name="Ju Y.M."/>
            <person name="Slot J.C."/>
            <person name="Ahrendt S."/>
            <person name="Moore L.P."/>
            <person name="Eastman K.E."/>
            <person name="Scott K."/>
            <person name="Konkel Z."/>
            <person name="Mondo S.J."/>
            <person name="Kuo A."/>
            <person name="Hayes R.D."/>
            <person name="Haridas S."/>
            <person name="Andreopoulos B."/>
            <person name="Riley R."/>
            <person name="LaButti K."/>
            <person name="Pangilinan J."/>
            <person name="Lipzen A."/>
            <person name="Amirebrahimi M."/>
            <person name="Yan J."/>
            <person name="Adam C."/>
            <person name="Keymanesh K."/>
            <person name="Ng V."/>
            <person name="Louie K."/>
            <person name="Northen T."/>
            <person name="Drula E."/>
            <person name="Henrissat B."/>
            <person name="Hsieh H.M."/>
            <person name="Youens-Clark K."/>
            <person name="Lutzoni F."/>
            <person name="Miadlikowska J."/>
            <person name="Eastwood D.C."/>
            <person name="Hamelin R.C."/>
            <person name="Grigoriev I.V."/>
            <person name="U'Ren J.M."/>
        </authorList>
    </citation>
    <scope>NUCLEOTIDE SEQUENCE [LARGE SCALE GENOMIC DNA]</scope>
    <source>
        <strain evidence="1 2">CBS 119005</strain>
    </source>
</reference>
<dbReference type="Proteomes" id="UP001497700">
    <property type="component" value="Unassembled WGS sequence"/>
</dbReference>
<gene>
    <name evidence="1" type="ORF">F4820DRAFT_435702</name>
</gene>
<dbReference type="EMBL" id="MU393572">
    <property type="protein sequence ID" value="KAI4860801.1"/>
    <property type="molecule type" value="Genomic_DNA"/>
</dbReference>
<protein>
    <submittedName>
        <fullName evidence="1">Uncharacterized protein</fullName>
    </submittedName>
</protein>
<accession>A0ACB9YNW5</accession>
<organism evidence="1 2">
    <name type="scientific">Hypoxylon rubiginosum</name>
    <dbReference type="NCBI Taxonomy" id="110542"/>
    <lineage>
        <taxon>Eukaryota</taxon>
        <taxon>Fungi</taxon>
        <taxon>Dikarya</taxon>
        <taxon>Ascomycota</taxon>
        <taxon>Pezizomycotina</taxon>
        <taxon>Sordariomycetes</taxon>
        <taxon>Xylariomycetidae</taxon>
        <taxon>Xylariales</taxon>
        <taxon>Hypoxylaceae</taxon>
        <taxon>Hypoxylon</taxon>
    </lineage>
</organism>
<sequence>MAPELRKRKAKETAISAAKPATKAKADVAATKRKAPNDASPVAAKKSKPTKEDGRSKKVKATEKKAPKSRRSTDGGKKGDDGADDDAYDVYDVQVSDDEDENAQALAKVVDSDEEDDAAVDTEVAFHEGQDVGEIPKVSKKLLKSANSEDGERGVVYVGRLPHGFYEHEMRSYFSQFGNVEKLRMSRNKKTGASRHFAFIEFASAAVAEVVVKTMDNYLLFGRVLKVKVVPKSQIHDDLWKGANRRFKKIPWNKMAGNQLKKPLSESTWTQKISKEEQRRNERAKKLQDMGYEFEVPKIKSVEEAEKEPAALEGAEDEDEAPKAIEEAPEAAPTESPVVDEEAKDGGDKSADTELAIPEPTEESKQEVPKPSKKGKKSKTKKAAK</sequence>
<evidence type="ECO:0000313" key="1">
    <source>
        <dbReference type="EMBL" id="KAI4860801.1"/>
    </source>
</evidence>
<evidence type="ECO:0000313" key="2">
    <source>
        <dbReference type="Proteomes" id="UP001497700"/>
    </source>
</evidence>
<proteinExistence type="predicted"/>
<keyword evidence="2" id="KW-1185">Reference proteome</keyword>
<comment type="caution">
    <text evidence="1">The sequence shown here is derived from an EMBL/GenBank/DDBJ whole genome shotgun (WGS) entry which is preliminary data.</text>
</comment>